<comment type="pathway">
    <text evidence="1">Ketone degradation; acetoin degradation.</text>
</comment>
<evidence type="ECO:0000313" key="7">
    <source>
        <dbReference type="Proteomes" id="UP001440612"/>
    </source>
</evidence>
<dbReference type="InterPro" id="IPR003085">
    <property type="entry name" value="AcuC"/>
</dbReference>
<dbReference type="PANTHER" id="PTHR10625:SF10">
    <property type="entry name" value="HISTONE DEACETYLASE HDAC1"/>
    <property type="match status" value="1"/>
</dbReference>
<dbReference type="SUPFAM" id="SSF52768">
    <property type="entry name" value="Arginase/deacetylase"/>
    <property type="match status" value="1"/>
</dbReference>
<dbReference type="InterPro" id="IPR023801">
    <property type="entry name" value="His_deacetylse_dom"/>
</dbReference>
<evidence type="ECO:0000256" key="1">
    <source>
        <dbReference type="ARBA" id="ARBA00005101"/>
    </source>
</evidence>
<evidence type="ECO:0000256" key="2">
    <source>
        <dbReference type="ARBA" id="ARBA00005947"/>
    </source>
</evidence>
<protein>
    <recommendedName>
        <fullName evidence="3">Acetoin utilization protein AcuC</fullName>
    </recommendedName>
</protein>
<dbReference type="Pfam" id="PF00850">
    <property type="entry name" value="Hist_deacetyl"/>
    <property type="match status" value="1"/>
</dbReference>
<evidence type="ECO:0000313" key="6">
    <source>
        <dbReference type="EMBL" id="WZC48933.1"/>
    </source>
</evidence>
<reference evidence="7" key="1">
    <citation type="submission" date="2024-04" db="EMBL/GenBank/DDBJ databases">
        <title>Phylogenomic analyses of a clade within the roseobacter group suggest taxonomic reassignments of species of the genera Aestuariivita, Citreicella, Loktanella, Nautella, Pelagibaca, Ruegeria, Thalassobius, Thiobacimonas and Tropicibacter, and the proposal o.</title>
        <authorList>
            <person name="Jeon C.O."/>
        </authorList>
    </citation>
    <scope>NUCLEOTIDE SEQUENCE [LARGE SCALE GENOMIC DNA]</scope>
    <source>
        <strain evidence="7">BS5-3</strain>
    </source>
</reference>
<dbReference type="InterPro" id="IPR037138">
    <property type="entry name" value="His_deacetylse_dom_sf"/>
</dbReference>
<comment type="similarity">
    <text evidence="2">Belongs to the histone deacetylase family.</text>
</comment>
<dbReference type="PRINTS" id="PR01270">
    <property type="entry name" value="HDASUPER"/>
</dbReference>
<keyword evidence="7" id="KW-1185">Reference proteome</keyword>
<sequence>MADVMHGPQDRATPDPRFIGSEIYRSSSYGDWHPLRVPRVSTVMDLCRALGWLPRDQFINSPRAKPAALTGFHTPAYIAALQAAEAAQQVSDAVRLRHALGTPSNPVFTEMYRRPATSAGASLLAGELLAKGGVIYSPAGGTHHGMPDRANGFCYLNDPVLAIQSLRRNGAARIAYVDIDAHHADGVQYAFEDDPQVLLISIHEQNRWPRTGALSERGVGQVFNLPVPAGMHDDDMALIRDALILPRVADFRPDAIVLQCGADAVTEDPQSRLTLSNNAHWAIVAALRGMAPRYLVLGGGGYNPWSVGRLWTGVWAALNDCDIPDDLPGNAQDVLRALTWKGPRRDVQPQPHWITTLRDTPRPGPIHSDIRASLHVLAANSARWV</sequence>
<dbReference type="InterPro" id="IPR000286">
    <property type="entry name" value="HDACs"/>
</dbReference>
<feature type="domain" description="Histone deacetylase" evidence="5">
    <location>
        <begin position="33"/>
        <end position="318"/>
    </location>
</feature>
<evidence type="ECO:0000256" key="4">
    <source>
        <dbReference type="ARBA" id="ARBA00022627"/>
    </source>
</evidence>
<accession>A0ABZ2V361</accession>
<dbReference type="Gene3D" id="3.40.800.20">
    <property type="entry name" value="Histone deacetylase domain"/>
    <property type="match status" value="1"/>
</dbReference>
<proteinExistence type="inferred from homology"/>
<keyword evidence="4" id="KW-0006">Acetoin catabolism</keyword>
<dbReference type="CDD" id="cd09994">
    <property type="entry name" value="HDAC_AcuC_like"/>
    <property type="match status" value="1"/>
</dbReference>
<evidence type="ECO:0000256" key="3">
    <source>
        <dbReference type="ARBA" id="ARBA00020218"/>
    </source>
</evidence>
<evidence type="ECO:0000259" key="5">
    <source>
        <dbReference type="Pfam" id="PF00850"/>
    </source>
</evidence>
<dbReference type="InterPro" id="IPR023696">
    <property type="entry name" value="Ureohydrolase_dom_sf"/>
</dbReference>
<dbReference type="EMBL" id="CP150951">
    <property type="protein sequence ID" value="WZC48933.1"/>
    <property type="molecule type" value="Genomic_DNA"/>
</dbReference>
<dbReference type="RefSeq" id="WP_341367046.1">
    <property type="nucleotide sequence ID" value="NZ_CP150951.2"/>
</dbReference>
<organism evidence="6 7">
    <name type="scientific">Yoonia phaeophyticola</name>
    <dbReference type="NCBI Taxonomy" id="3137369"/>
    <lineage>
        <taxon>Bacteria</taxon>
        <taxon>Pseudomonadati</taxon>
        <taxon>Pseudomonadota</taxon>
        <taxon>Alphaproteobacteria</taxon>
        <taxon>Rhodobacterales</taxon>
        <taxon>Paracoccaceae</taxon>
        <taxon>Yoonia</taxon>
    </lineage>
</organism>
<name>A0ABZ2V361_9RHOB</name>
<gene>
    <name evidence="6" type="ORF">AABB29_19190</name>
</gene>
<dbReference type="Proteomes" id="UP001440612">
    <property type="component" value="Chromosome"/>
</dbReference>
<dbReference type="PANTHER" id="PTHR10625">
    <property type="entry name" value="HISTONE DEACETYLASE HDAC1-RELATED"/>
    <property type="match status" value="1"/>
</dbReference>